<dbReference type="InterPro" id="IPR000980">
    <property type="entry name" value="SH2"/>
</dbReference>
<proteinExistence type="inferred from homology"/>
<dbReference type="Proteomes" id="UP000515135">
    <property type="component" value="Unplaced"/>
</dbReference>
<dbReference type="AlphaFoldDB" id="A0A6P5AAT7"/>
<dbReference type="PROSITE" id="PS50001">
    <property type="entry name" value="SH2"/>
    <property type="match status" value="1"/>
</dbReference>
<organism evidence="9 10">
    <name type="scientific">Branchiostoma belcheri</name>
    <name type="common">Amphioxus</name>
    <dbReference type="NCBI Taxonomy" id="7741"/>
    <lineage>
        <taxon>Eukaryota</taxon>
        <taxon>Metazoa</taxon>
        <taxon>Chordata</taxon>
        <taxon>Cephalochordata</taxon>
        <taxon>Leptocardii</taxon>
        <taxon>Amphioxiformes</taxon>
        <taxon>Branchiostomatidae</taxon>
        <taxon>Branchiostoma</taxon>
    </lineage>
</organism>
<dbReference type="CDD" id="cd11759">
    <property type="entry name" value="SH3_CRK_C"/>
    <property type="match status" value="1"/>
</dbReference>
<evidence type="ECO:0000259" key="8">
    <source>
        <dbReference type="PROSITE" id="PS50002"/>
    </source>
</evidence>
<dbReference type="Pfam" id="PF07653">
    <property type="entry name" value="SH3_2"/>
    <property type="match status" value="1"/>
</dbReference>
<evidence type="ECO:0000256" key="2">
    <source>
        <dbReference type="ARBA" id="ARBA00022443"/>
    </source>
</evidence>
<accession>A0A6P5AAT7</accession>
<evidence type="ECO:0000259" key="7">
    <source>
        <dbReference type="PROSITE" id="PS50001"/>
    </source>
</evidence>
<dbReference type="GO" id="GO:0030971">
    <property type="term" value="F:receptor tyrosine kinase binding"/>
    <property type="evidence" value="ECO:0007669"/>
    <property type="project" value="TreeGrafter"/>
</dbReference>
<dbReference type="PANTHER" id="PTHR19969">
    <property type="entry name" value="SH2-SH3 ADAPTOR PROTEIN-RELATED"/>
    <property type="match status" value="1"/>
</dbReference>
<evidence type="ECO:0000256" key="3">
    <source>
        <dbReference type="ARBA" id="ARBA00022999"/>
    </source>
</evidence>
<reference evidence="10" key="1">
    <citation type="submission" date="2025-08" db="UniProtKB">
        <authorList>
            <consortium name="RefSeq"/>
        </authorList>
    </citation>
    <scope>IDENTIFICATION</scope>
    <source>
        <tissue evidence="10">Gonad</tissue>
    </source>
</reference>
<dbReference type="KEGG" id="bbel:109487173"/>
<keyword evidence="3 5" id="KW-0727">SH2 domain</keyword>
<protein>
    <recommendedName>
        <fullName evidence="4">Adapter molecule crk</fullName>
    </recommendedName>
</protein>
<dbReference type="OrthoDB" id="9204160at2759"/>
<feature type="domain" description="SH3" evidence="8">
    <location>
        <begin position="200"/>
        <end position="261"/>
    </location>
</feature>
<name>A0A6P5AAT7_BRABE</name>
<evidence type="ECO:0000313" key="9">
    <source>
        <dbReference type="Proteomes" id="UP000515135"/>
    </source>
</evidence>
<sequence length="271" mass="31084">MAANFDSNDKNQWYFGGISRDETERLLLGRMHGLFLVRDSRTRKGDLVLSVSENNTVRHYIINKQPNGFEIGDQDFVDLPSLLDFYKIHYLDTTTLTEPCPKNAPAPPQINTPPPIIQHQQPLYERTTIQQEQVRGLYDFHGNDPEDLPFKKGEILTIVKKEEDEWWLARNKVGREGQIPRPYVERYTPTEGTPHYGQPNIPVKARVIQQRIPNAYDKTALKLEVGDIVTVTKRNLNGQWEGELDGKVGHFPFTHVKVIDPNDPDDNDVSS</sequence>
<comment type="similarity">
    <text evidence="1">Belongs to the CRK family.</text>
</comment>
<dbReference type="Gene3D" id="3.30.505.10">
    <property type="entry name" value="SH2 domain"/>
    <property type="match status" value="1"/>
</dbReference>
<dbReference type="SUPFAM" id="SSF55550">
    <property type="entry name" value="SH2 domain"/>
    <property type="match status" value="1"/>
</dbReference>
<dbReference type="GO" id="GO:0005737">
    <property type="term" value="C:cytoplasm"/>
    <property type="evidence" value="ECO:0007669"/>
    <property type="project" value="TreeGrafter"/>
</dbReference>
<dbReference type="InterPro" id="IPR036028">
    <property type="entry name" value="SH3-like_dom_sf"/>
</dbReference>
<feature type="domain" description="SH3" evidence="8">
    <location>
        <begin position="129"/>
        <end position="189"/>
    </location>
</feature>
<keyword evidence="2 6" id="KW-0728">SH3 domain</keyword>
<keyword evidence="9" id="KW-1185">Reference proteome</keyword>
<dbReference type="GeneID" id="109487173"/>
<dbReference type="GO" id="GO:0016477">
    <property type="term" value="P:cell migration"/>
    <property type="evidence" value="ECO:0007669"/>
    <property type="project" value="TreeGrafter"/>
</dbReference>
<dbReference type="SMART" id="SM00326">
    <property type="entry name" value="SH3"/>
    <property type="match status" value="2"/>
</dbReference>
<evidence type="ECO:0000313" key="10">
    <source>
        <dbReference type="RefSeq" id="XP_019646718.1"/>
    </source>
</evidence>
<dbReference type="PRINTS" id="PR00401">
    <property type="entry name" value="SH2DOMAIN"/>
</dbReference>
<dbReference type="InterPro" id="IPR001452">
    <property type="entry name" value="SH3_domain"/>
</dbReference>
<dbReference type="Gene3D" id="2.30.30.40">
    <property type="entry name" value="SH3 Domains"/>
    <property type="match status" value="2"/>
</dbReference>
<dbReference type="RefSeq" id="XP_019646718.1">
    <property type="nucleotide sequence ID" value="XM_019791159.1"/>
</dbReference>
<dbReference type="PROSITE" id="PS50002">
    <property type="entry name" value="SH3"/>
    <property type="match status" value="2"/>
</dbReference>
<dbReference type="Pfam" id="PF00017">
    <property type="entry name" value="SH2"/>
    <property type="match status" value="1"/>
</dbReference>
<evidence type="ECO:0000256" key="6">
    <source>
        <dbReference type="PROSITE-ProRule" id="PRU00192"/>
    </source>
</evidence>
<feature type="domain" description="SH2" evidence="7">
    <location>
        <begin position="13"/>
        <end position="100"/>
    </location>
</feature>
<dbReference type="PRINTS" id="PR00452">
    <property type="entry name" value="SH3DOMAIN"/>
</dbReference>
<dbReference type="InterPro" id="IPR035458">
    <property type="entry name" value="CRK_SH3_C"/>
</dbReference>
<dbReference type="GO" id="GO:0007167">
    <property type="term" value="P:enzyme-linked receptor protein signaling pathway"/>
    <property type="evidence" value="ECO:0007669"/>
    <property type="project" value="TreeGrafter"/>
</dbReference>
<evidence type="ECO:0000256" key="1">
    <source>
        <dbReference type="ARBA" id="ARBA00009756"/>
    </source>
</evidence>
<dbReference type="Pfam" id="PF00018">
    <property type="entry name" value="SH3_1"/>
    <property type="match status" value="1"/>
</dbReference>
<evidence type="ECO:0000256" key="5">
    <source>
        <dbReference type="PROSITE-ProRule" id="PRU00191"/>
    </source>
</evidence>
<dbReference type="SMART" id="SM00252">
    <property type="entry name" value="SH2"/>
    <property type="match status" value="1"/>
</dbReference>
<dbReference type="PANTHER" id="PTHR19969:SF8">
    <property type="entry name" value="ADAPTER MOLECULE CRK"/>
    <property type="match status" value="1"/>
</dbReference>
<dbReference type="GO" id="GO:0035591">
    <property type="term" value="F:signaling adaptor activity"/>
    <property type="evidence" value="ECO:0007669"/>
    <property type="project" value="TreeGrafter"/>
</dbReference>
<dbReference type="InterPro" id="IPR051184">
    <property type="entry name" value="Tyrosine-phos_adapter"/>
</dbReference>
<evidence type="ECO:0000256" key="4">
    <source>
        <dbReference type="ARBA" id="ARBA00039213"/>
    </source>
</evidence>
<dbReference type="InterPro" id="IPR036860">
    <property type="entry name" value="SH2_dom_sf"/>
</dbReference>
<dbReference type="SUPFAM" id="SSF50044">
    <property type="entry name" value="SH3-domain"/>
    <property type="match status" value="2"/>
</dbReference>
<gene>
    <name evidence="10" type="primary">LOC109487173</name>
</gene>